<dbReference type="InterPro" id="IPR029063">
    <property type="entry name" value="SAM-dependent_MTases_sf"/>
</dbReference>
<evidence type="ECO:0000259" key="7">
    <source>
        <dbReference type="Pfam" id="PF05175"/>
    </source>
</evidence>
<dbReference type="PANTHER" id="PTHR47739">
    <property type="entry name" value="TRNA1(VAL) (ADENINE(37)-N6)-METHYLTRANSFERASE"/>
    <property type="match status" value="1"/>
</dbReference>
<dbReference type="Proteomes" id="UP001164712">
    <property type="component" value="Chromosome"/>
</dbReference>
<dbReference type="EMBL" id="CP114058">
    <property type="protein sequence ID" value="WAT00021.1"/>
    <property type="molecule type" value="Genomic_DNA"/>
</dbReference>
<evidence type="ECO:0000256" key="4">
    <source>
        <dbReference type="ARBA" id="ARBA00022691"/>
    </source>
</evidence>
<sequence length="248" mass="27705">MTEAGANKPLRRNGFTFKQFFVAHDRCAMKVGTDGVLLGAWSPINAQVTHILDIGTGTGLVALMLAQRSAESVRVDAVELESSAAEQAQENFAESPWSSRLSVFSEDINQFAERSTRRYDLIVSNPPYFESAVACRDEARNAARYTETLTHQALLECAARLLSTNGIFCVVLPYEIGLTFEQTAQQQGWHTHSRLDIRDRPEKPLNRMLLALGSQPGEAVRQTLDLREKLNVYSAEFKGLIADFYLNY</sequence>
<dbReference type="SUPFAM" id="SSF53335">
    <property type="entry name" value="S-adenosyl-L-methionine-dependent methyltransferases"/>
    <property type="match status" value="1"/>
</dbReference>
<reference evidence="8" key="1">
    <citation type="submission" date="2022-12" db="EMBL/GenBank/DDBJ databases">
        <title>Complete genome sequence of an Australian strain of Rouxiella badensis DAR84756 and resolution of the R. badensis DSM100043 and R. chamberiensis DSM28324 genomes.</title>
        <authorList>
            <person name="Paul S."/>
            <person name="Anderson P.J."/>
            <person name="Maynard G."/>
            <person name="Dyall-Smith M."/>
            <person name="Kudinha T."/>
        </authorList>
    </citation>
    <scope>NUCLEOTIDE SEQUENCE</scope>
    <source>
        <strain evidence="8">DSM 28324</strain>
    </source>
</reference>
<dbReference type="PROSITE" id="PS00092">
    <property type="entry name" value="N6_MTASE"/>
    <property type="match status" value="1"/>
</dbReference>
<evidence type="ECO:0000256" key="6">
    <source>
        <dbReference type="HAMAP-Rule" id="MF_01872"/>
    </source>
</evidence>
<evidence type="ECO:0000313" key="8">
    <source>
        <dbReference type="EMBL" id="WAT00021.1"/>
    </source>
</evidence>
<comment type="similarity">
    <text evidence="6">Belongs to the methyltransferase superfamily. tRNA (adenine-N(6)-)-methyltransferase family.</text>
</comment>
<gene>
    <name evidence="8" type="ORF">O1V66_13405</name>
</gene>
<dbReference type="NCBIfam" id="NF047853">
    <property type="entry name" value="tRm6a37MtseTrmN"/>
    <property type="match status" value="1"/>
</dbReference>
<keyword evidence="5 6" id="KW-0819">tRNA processing</keyword>
<keyword evidence="3 6" id="KW-0808">Transferase</keyword>
<comment type="catalytic activity">
    <reaction evidence="6">
        <text>adenosine(37) in tRNA1(Val) + S-adenosyl-L-methionine = N(6)-methyladenosine(37) in tRNA1(Val) + S-adenosyl-L-homocysteine + H(+)</text>
        <dbReference type="Rhea" id="RHEA:43160"/>
        <dbReference type="Rhea" id="RHEA-COMP:10369"/>
        <dbReference type="Rhea" id="RHEA-COMP:10370"/>
        <dbReference type="ChEBI" id="CHEBI:15378"/>
        <dbReference type="ChEBI" id="CHEBI:57856"/>
        <dbReference type="ChEBI" id="CHEBI:59789"/>
        <dbReference type="ChEBI" id="CHEBI:74411"/>
        <dbReference type="ChEBI" id="CHEBI:74449"/>
        <dbReference type="EC" id="2.1.1.223"/>
    </reaction>
</comment>
<keyword evidence="2 6" id="KW-0489">Methyltransferase</keyword>
<accession>A0ABY7HKX4</accession>
<proteinExistence type="inferred from homology"/>
<evidence type="ECO:0000256" key="3">
    <source>
        <dbReference type="ARBA" id="ARBA00022679"/>
    </source>
</evidence>
<dbReference type="InterPro" id="IPR007848">
    <property type="entry name" value="Small_mtfrase_dom"/>
</dbReference>
<dbReference type="PANTHER" id="PTHR47739:SF1">
    <property type="entry name" value="TRNA1(VAL) (ADENINE(37)-N6)-METHYLTRANSFERASE"/>
    <property type="match status" value="1"/>
</dbReference>
<evidence type="ECO:0000313" key="9">
    <source>
        <dbReference type="Proteomes" id="UP001164712"/>
    </source>
</evidence>
<dbReference type="Pfam" id="PF05175">
    <property type="entry name" value="MTS"/>
    <property type="match status" value="1"/>
</dbReference>
<keyword evidence="9" id="KW-1185">Reference proteome</keyword>
<dbReference type="InterPro" id="IPR022882">
    <property type="entry name" value="tRNA_adenine-N6_MeTrfase"/>
</dbReference>
<dbReference type="Gene3D" id="3.40.50.150">
    <property type="entry name" value="Vaccinia Virus protein VP39"/>
    <property type="match status" value="1"/>
</dbReference>
<evidence type="ECO:0000256" key="2">
    <source>
        <dbReference type="ARBA" id="ARBA00022603"/>
    </source>
</evidence>
<dbReference type="RefSeq" id="WP_045045974.1">
    <property type="nucleotide sequence ID" value="NZ_CP114058.1"/>
</dbReference>
<dbReference type="InterPro" id="IPR002052">
    <property type="entry name" value="DNA_methylase_N6_adenine_CS"/>
</dbReference>
<dbReference type="HAMAP" id="MF_01872">
    <property type="entry name" value="tRNA_methyltr_YfiC"/>
    <property type="match status" value="1"/>
</dbReference>
<feature type="domain" description="Methyltransferase small" evidence="7">
    <location>
        <begin position="48"/>
        <end position="172"/>
    </location>
</feature>
<evidence type="ECO:0000256" key="1">
    <source>
        <dbReference type="ARBA" id="ARBA00022490"/>
    </source>
</evidence>
<keyword evidence="1 6" id="KW-0963">Cytoplasm</keyword>
<dbReference type="InterPro" id="IPR050210">
    <property type="entry name" value="tRNA_Adenine-N(6)_MTase"/>
</dbReference>
<keyword evidence="4 6" id="KW-0949">S-adenosyl-L-methionine</keyword>
<dbReference type="PRINTS" id="PR00507">
    <property type="entry name" value="N12N6MTFRASE"/>
</dbReference>
<comment type="subcellular location">
    <subcellularLocation>
        <location evidence="6">Cytoplasm</location>
    </subcellularLocation>
</comment>
<name>A0ABY7HKX4_9GAMM</name>
<dbReference type="EC" id="2.1.1.223" evidence="6"/>
<protein>
    <recommendedName>
        <fullName evidence="6">tRNA1(Val) (adenine(37)-N6)-methyltransferase</fullName>
        <ecNumber evidence="6">2.1.1.223</ecNumber>
    </recommendedName>
    <alternativeName>
        <fullName evidence="6">tRNA m6A37 methyltransferase</fullName>
    </alternativeName>
</protein>
<dbReference type="CDD" id="cd02440">
    <property type="entry name" value="AdoMet_MTases"/>
    <property type="match status" value="1"/>
</dbReference>
<comment type="function">
    <text evidence="6">Specifically methylates the adenine in position 37 of tRNA(1)(Val) (anticodon cmo5UAC).</text>
</comment>
<evidence type="ECO:0000256" key="5">
    <source>
        <dbReference type="ARBA" id="ARBA00022694"/>
    </source>
</evidence>
<organism evidence="8 9">
    <name type="scientific">Rouxiella chamberiensis</name>
    <dbReference type="NCBI Taxonomy" id="1513468"/>
    <lineage>
        <taxon>Bacteria</taxon>
        <taxon>Pseudomonadati</taxon>
        <taxon>Pseudomonadota</taxon>
        <taxon>Gammaproteobacteria</taxon>
        <taxon>Enterobacterales</taxon>
        <taxon>Yersiniaceae</taxon>
        <taxon>Rouxiella</taxon>
    </lineage>
</organism>